<gene>
    <name evidence="1" type="ORF">B9Q11_00245</name>
</gene>
<evidence type="ECO:0000313" key="2">
    <source>
        <dbReference type="Proteomes" id="UP000240381"/>
    </source>
</evidence>
<organism evidence="1 2">
    <name type="scientific">Candidatus Marsarchaeota G2 archaeon ECH_B_SAG-F08</name>
    <dbReference type="NCBI Taxonomy" id="1978165"/>
    <lineage>
        <taxon>Archaea</taxon>
        <taxon>Candidatus Marsarchaeota</taxon>
        <taxon>Candidatus Marsarchaeota group 2</taxon>
    </lineage>
</organism>
<comment type="caution">
    <text evidence="1">The sequence shown here is derived from an EMBL/GenBank/DDBJ whole genome shotgun (WGS) entry which is preliminary data.</text>
</comment>
<reference evidence="1 2" key="1">
    <citation type="submission" date="2017-04" db="EMBL/GenBank/DDBJ databases">
        <title>Novel microbial lineages endemic to geothermal iron-oxide mats fill important gaps in the evolutionary history of Archaea.</title>
        <authorList>
            <person name="Jay Z.J."/>
            <person name="Beam J.P."/>
            <person name="Dlakic M."/>
            <person name="Rusch D.B."/>
            <person name="Kozubal M.A."/>
            <person name="Inskeep W.P."/>
        </authorList>
    </citation>
    <scope>NUCLEOTIDE SEQUENCE [LARGE SCALE GENOMIC DNA]</scope>
    <source>
        <strain evidence="1">ECH_B_SAG-F08</strain>
    </source>
</reference>
<dbReference type="AlphaFoldDB" id="A0A2R6BNJ8"/>
<evidence type="ECO:0000313" key="1">
    <source>
        <dbReference type="EMBL" id="PSO00245.1"/>
    </source>
</evidence>
<sequence length="72" mass="8384">MPKLISIMALFLFMGVLYSLNVTSRWFLKNMLASGKFPHALPILLYLFFWNPTSQGRGFGSFINVVRFYNYP</sequence>
<dbReference type="Proteomes" id="UP000240381">
    <property type="component" value="Unassembled WGS sequence"/>
</dbReference>
<dbReference type="EMBL" id="NEXM01000005">
    <property type="protein sequence ID" value="PSO00245.1"/>
    <property type="molecule type" value="Genomic_DNA"/>
</dbReference>
<proteinExistence type="predicted"/>
<accession>A0A2R6BNJ8</accession>
<protein>
    <submittedName>
        <fullName evidence="1">Uncharacterized protein</fullName>
    </submittedName>
</protein>
<name>A0A2R6BNJ8_9ARCH</name>